<evidence type="ECO:0000313" key="2">
    <source>
        <dbReference type="EMBL" id="OAI20461.1"/>
    </source>
</evidence>
<dbReference type="Proteomes" id="UP000078476">
    <property type="component" value="Unassembled WGS sequence"/>
</dbReference>
<proteinExistence type="predicted"/>
<dbReference type="EMBL" id="LUUI01000044">
    <property type="protein sequence ID" value="OAI20461.1"/>
    <property type="molecule type" value="Genomic_DNA"/>
</dbReference>
<dbReference type="STRING" id="980561.A1359_03085"/>
<dbReference type="Pfam" id="PF04371">
    <property type="entry name" value="PAD_porph"/>
    <property type="match status" value="1"/>
</dbReference>
<protein>
    <submittedName>
        <fullName evidence="2">Agmatine deiminase</fullName>
    </submittedName>
</protein>
<dbReference type="PANTHER" id="PTHR31377:SF0">
    <property type="entry name" value="AGMATINE DEIMINASE-RELATED"/>
    <property type="match status" value="1"/>
</dbReference>
<dbReference type="GO" id="GO:0047632">
    <property type="term" value="F:agmatine deiminase activity"/>
    <property type="evidence" value="ECO:0007669"/>
    <property type="project" value="TreeGrafter"/>
</dbReference>
<evidence type="ECO:0000256" key="1">
    <source>
        <dbReference type="ARBA" id="ARBA00022801"/>
    </source>
</evidence>
<dbReference type="GO" id="GO:0004668">
    <property type="term" value="F:protein-arginine deiminase activity"/>
    <property type="evidence" value="ECO:0007669"/>
    <property type="project" value="InterPro"/>
</dbReference>
<organism evidence="2 3">
    <name type="scientific">Methylomonas lenta</name>
    <dbReference type="NCBI Taxonomy" id="980561"/>
    <lineage>
        <taxon>Bacteria</taxon>
        <taxon>Pseudomonadati</taxon>
        <taxon>Pseudomonadota</taxon>
        <taxon>Gammaproteobacteria</taxon>
        <taxon>Methylococcales</taxon>
        <taxon>Methylococcaceae</taxon>
        <taxon>Methylomonas</taxon>
    </lineage>
</organism>
<reference evidence="2 3" key="1">
    <citation type="submission" date="2016-03" db="EMBL/GenBank/DDBJ databases">
        <authorList>
            <person name="Ploux O."/>
        </authorList>
    </citation>
    <scope>NUCLEOTIDE SEQUENCE [LARGE SCALE GENOMIC DNA]</scope>
    <source>
        <strain evidence="2 3">R-45370</strain>
    </source>
</reference>
<dbReference type="OrthoDB" id="9808013at2"/>
<accession>A0A177NRD1</accession>
<evidence type="ECO:0000313" key="3">
    <source>
        <dbReference type="Proteomes" id="UP000078476"/>
    </source>
</evidence>
<dbReference type="PANTHER" id="PTHR31377">
    <property type="entry name" value="AGMATINE DEIMINASE-RELATED"/>
    <property type="match status" value="1"/>
</dbReference>
<keyword evidence="1" id="KW-0378">Hydrolase</keyword>
<dbReference type="GO" id="GO:0009446">
    <property type="term" value="P:putrescine biosynthetic process"/>
    <property type="evidence" value="ECO:0007669"/>
    <property type="project" value="InterPro"/>
</dbReference>
<dbReference type="SUPFAM" id="SSF55909">
    <property type="entry name" value="Pentein"/>
    <property type="match status" value="1"/>
</dbReference>
<dbReference type="AlphaFoldDB" id="A0A177NRD1"/>
<comment type="caution">
    <text evidence="2">The sequence shown here is derived from an EMBL/GenBank/DDBJ whole genome shotgun (WGS) entry which is preliminary data.</text>
</comment>
<dbReference type="RefSeq" id="WP_066977767.1">
    <property type="nucleotide sequence ID" value="NZ_LUUI01000044.1"/>
</dbReference>
<dbReference type="InterPro" id="IPR007466">
    <property type="entry name" value="Peptidyl-Arg-deiminase_porph"/>
</dbReference>
<name>A0A177NRD1_9GAMM</name>
<dbReference type="Gene3D" id="3.75.10.10">
    <property type="entry name" value="L-arginine/glycine Amidinotransferase, Chain A"/>
    <property type="match status" value="1"/>
</dbReference>
<gene>
    <name evidence="2" type="ORF">A1359_03085</name>
</gene>
<keyword evidence="3" id="KW-1185">Reference proteome</keyword>
<sequence>MIRFPAEWEPQAAVVIAWPHSCGDFANLSDVEDSYHFIAKTISRFQPLIIVCKNGEHEVHIQNLLKSTENIHFIQADYNDIWVRDTIFLSMEWQHPKAKLQLVNFRFNGWGNKYPHDADNNLNLALFNHPILKGQPSATIDLILEGGSVESDGQGTVMTTKNCLFNPNRNPGLSEQAITSQVKNYLGAQRILWVEQDNLAGDDTDAHIDTLARFCDTNTIAYTSCDDAEDAHYLSLKNMEEQLKAFKTVTGEAYRLIALPLPKPITDEEGQRLPANYSNFLIINNAVLVPVYADANDAVALQRLADCFPEREIIAVPCRPLVHQYGSLHCASMQIPAFVNLNFEP</sequence>